<dbReference type="PANTHER" id="PTHR36114">
    <property type="entry name" value="16.7 KDA PROTEIN IN WHIE LOCUS"/>
    <property type="match status" value="1"/>
</dbReference>
<dbReference type="STRING" id="1523247.SAMN05660464_4327"/>
<keyword evidence="3" id="KW-0413">Isomerase</keyword>
<organism evidence="3 4">
    <name type="scientific">Geodermatophilus dictyosporus</name>
    <dbReference type="NCBI Taxonomy" id="1523247"/>
    <lineage>
        <taxon>Bacteria</taxon>
        <taxon>Bacillati</taxon>
        <taxon>Actinomycetota</taxon>
        <taxon>Actinomycetes</taxon>
        <taxon>Geodermatophilales</taxon>
        <taxon>Geodermatophilaceae</taxon>
        <taxon>Geodermatophilus</taxon>
    </lineage>
</organism>
<gene>
    <name evidence="3" type="ORF">SAMN05660464_4327</name>
</gene>
<protein>
    <submittedName>
        <fullName evidence="3">Mannose-6-phosphate isomerase, cupin superfamily</fullName>
    </submittedName>
</protein>
<name>A0A1I5THB3_9ACTN</name>
<reference evidence="4" key="1">
    <citation type="submission" date="2016-10" db="EMBL/GenBank/DDBJ databases">
        <authorList>
            <person name="Varghese N."/>
            <person name="Submissions S."/>
        </authorList>
    </citation>
    <scope>NUCLEOTIDE SEQUENCE [LARGE SCALE GENOMIC DNA]</scope>
    <source>
        <strain evidence="4">DSM 44208</strain>
    </source>
</reference>
<dbReference type="InterPro" id="IPR014710">
    <property type="entry name" value="RmlC-like_jellyroll"/>
</dbReference>
<dbReference type="InterPro" id="IPR011051">
    <property type="entry name" value="RmlC_Cupin_sf"/>
</dbReference>
<dbReference type="Pfam" id="PF07883">
    <property type="entry name" value="Cupin_2"/>
    <property type="match status" value="1"/>
</dbReference>
<sequence>MKAPVDLAAVLAAIDEPWSPRTVAVLNDYDLRVVHTRGEFTRHSHPETDEVFLVLSGSLTIRMDDGDVTLGPGQLYVVPRGTPHQPCSPDGAQVLLVEPSATVNTGDNPGALTAERRVVEP</sequence>
<dbReference type="SUPFAM" id="SSF51182">
    <property type="entry name" value="RmlC-like cupins"/>
    <property type="match status" value="1"/>
</dbReference>
<dbReference type="CDD" id="cd02226">
    <property type="entry name" value="cupin_YdbB-like"/>
    <property type="match status" value="1"/>
</dbReference>
<dbReference type="EMBL" id="FOWQ01000009">
    <property type="protein sequence ID" value="SFP82308.1"/>
    <property type="molecule type" value="Genomic_DNA"/>
</dbReference>
<dbReference type="GO" id="GO:0016853">
    <property type="term" value="F:isomerase activity"/>
    <property type="evidence" value="ECO:0007669"/>
    <property type="project" value="UniProtKB-KW"/>
</dbReference>
<dbReference type="OrthoDB" id="9794183at2"/>
<keyword evidence="4" id="KW-1185">Reference proteome</keyword>
<dbReference type="RefSeq" id="WP_091114568.1">
    <property type="nucleotide sequence ID" value="NZ_FOWQ01000009.1"/>
</dbReference>
<evidence type="ECO:0000313" key="4">
    <source>
        <dbReference type="Proteomes" id="UP000198857"/>
    </source>
</evidence>
<dbReference type="AlphaFoldDB" id="A0A1I5THB3"/>
<dbReference type="PANTHER" id="PTHR36114:SF1">
    <property type="entry name" value="16.7 KDA PROTEIN IN WHIE LOCUS"/>
    <property type="match status" value="1"/>
</dbReference>
<dbReference type="Proteomes" id="UP000198857">
    <property type="component" value="Unassembled WGS sequence"/>
</dbReference>
<evidence type="ECO:0000256" key="1">
    <source>
        <dbReference type="SAM" id="MobiDB-lite"/>
    </source>
</evidence>
<dbReference type="InterPro" id="IPR013096">
    <property type="entry name" value="Cupin_2"/>
</dbReference>
<evidence type="ECO:0000313" key="3">
    <source>
        <dbReference type="EMBL" id="SFP82308.1"/>
    </source>
</evidence>
<feature type="domain" description="Cupin type-2" evidence="2">
    <location>
        <begin position="35"/>
        <end position="88"/>
    </location>
</feature>
<dbReference type="Gene3D" id="2.60.120.10">
    <property type="entry name" value="Jelly Rolls"/>
    <property type="match status" value="1"/>
</dbReference>
<feature type="region of interest" description="Disordered" evidence="1">
    <location>
        <begin position="101"/>
        <end position="121"/>
    </location>
</feature>
<dbReference type="InterPro" id="IPR052044">
    <property type="entry name" value="PKS_Associated_Protein"/>
</dbReference>
<evidence type="ECO:0000259" key="2">
    <source>
        <dbReference type="Pfam" id="PF07883"/>
    </source>
</evidence>
<accession>A0A1I5THB3</accession>
<proteinExistence type="predicted"/>